<feature type="coiled-coil region" evidence="1">
    <location>
        <begin position="41"/>
        <end position="138"/>
    </location>
</feature>
<dbReference type="RefSeq" id="WP_069657525.1">
    <property type="nucleotide sequence ID" value="NZ_MIJF01000075.1"/>
</dbReference>
<keyword evidence="1" id="KW-0175">Coiled coil</keyword>
<protein>
    <submittedName>
        <fullName evidence="2">Uncharacterized protein</fullName>
    </submittedName>
</protein>
<sequence length="250" mass="29787">MENHQLENIIKYLNVYTSDDVYESIHLFLLNIHDTKVLNDKDKINAKLKQAVKEYDTYKKTEEIQSKDFLIQSLKIIERDLDKLIQQRSKIDYTESYIEELEKKSNVIKTISEIEENINEIEIETSLIKRSIEKLKKEKTTINENQLKKIYNQANSYIPSLNKKFNELIKFHNSMIDNRIKFIQEKLNTKLKMLSELKNLRDENIQLKQRLSFDLLDEGLLKDLYSLNTKIDKLTLEKGGFESIYWTQKS</sequence>
<dbReference type="OrthoDB" id="5140926at2"/>
<keyword evidence="3" id="KW-1185">Reference proteome</keyword>
<name>A0A1D2YSE3_9BACI</name>
<accession>A0A1D2YSE3</accession>
<evidence type="ECO:0000256" key="1">
    <source>
        <dbReference type="SAM" id="Coils"/>
    </source>
</evidence>
<evidence type="ECO:0000313" key="2">
    <source>
        <dbReference type="EMBL" id="OEF97203.1"/>
    </source>
</evidence>
<feature type="coiled-coil region" evidence="1">
    <location>
        <begin position="183"/>
        <end position="210"/>
    </location>
</feature>
<organism evidence="2 3">
    <name type="scientific">Vulcanibacillus modesticaldus</name>
    <dbReference type="NCBI Taxonomy" id="337097"/>
    <lineage>
        <taxon>Bacteria</taxon>
        <taxon>Bacillati</taxon>
        <taxon>Bacillota</taxon>
        <taxon>Bacilli</taxon>
        <taxon>Bacillales</taxon>
        <taxon>Bacillaceae</taxon>
        <taxon>Vulcanibacillus</taxon>
    </lineage>
</organism>
<evidence type="ECO:0000313" key="3">
    <source>
        <dbReference type="Proteomes" id="UP000243739"/>
    </source>
</evidence>
<dbReference type="Proteomes" id="UP000243739">
    <property type="component" value="Unassembled WGS sequence"/>
</dbReference>
<reference evidence="2 3" key="1">
    <citation type="submission" date="2016-09" db="EMBL/GenBank/DDBJ databases">
        <title>Draft genome sequence for the type strain of Vulcanibacillus modesticaldus BR, a strictly anaerobic, moderately thermophilic, and nitrate-reducing bacterium from deep sea-hydrothermal vents of the Mid-Atlantic Ridge.</title>
        <authorList>
            <person name="Abin C.A."/>
            <person name="Hollibaugh J.T."/>
        </authorList>
    </citation>
    <scope>NUCLEOTIDE SEQUENCE [LARGE SCALE GENOMIC DNA]</scope>
    <source>
        <strain evidence="2 3">BR</strain>
    </source>
</reference>
<dbReference type="STRING" id="337097.BHF71_11225"/>
<dbReference type="EMBL" id="MIJF01000075">
    <property type="protein sequence ID" value="OEF97203.1"/>
    <property type="molecule type" value="Genomic_DNA"/>
</dbReference>
<gene>
    <name evidence="2" type="ORF">BHF71_11225</name>
</gene>
<dbReference type="AlphaFoldDB" id="A0A1D2YSE3"/>
<proteinExistence type="predicted"/>
<comment type="caution">
    <text evidence="2">The sequence shown here is derived from an EMBL/GenBank/DDBJ whole genome shotgun (WGS) entry which is preliminary data.</text>
</comment>